<dbReference type="InterPro" id="IPR016181">
    <property type="entry name" value="Acyl_CoA_acyltransferase"/>
</dbReference>
<accession>A0ABR7QKY3</accession>
<evidence type="ECO:0000313" key="2">
    <source>
        <dbReference type="EMBL" id="MBC8767856.1"/>
    </source>
</evidence>
<dbReference type="RefSeq" id="WP_187583049.1">
    <property type="nucleotide sequence ID" value="NZ_JACLHY010000005.1"/>
</dbReference>
<dbReference type="Pfam" id="PF13480">
    <property type="entry name" value="Acetyltransf_6"/>
    <property type="match status" value="1"/>
</dbReference>
<dbReference type="Gene3D" id="3.40.630.30">
    <property type="match status" value="1"/>
</dbReference>
<reference evidence="2 3" key="1">
    <citation type="submission" date="2020-08" db="EMBL/GenBank/DDBJ databases">
        <title>Arenibacter gaetbuli sp. nov., isolated from a sand dune.</title>
        <authorList>
            <person name="Park S."/>
            <person name="Yoon J.-H."/>
        </authorList>
    </citation>
    <scope>NUCLEOTIDE SEQUENCE [LARGE SCALE GENOMIC DNA]</scope>
    <source>
        <strain evidence="2 3">BSSL-BM3</strain>
    </source>
</reference>
<feature type="domain" description="BioF2-like acetyltransferase" evidence="1">
    <location>
        <begin position="126"/>
        <end position="275"/>
    </location>
</feature>
<keyword evidence="3" id="KW-1185">Reference proteome</keyword>
<name>A0ABR7QKY3_9FLAO</name>
<gene>
    <name evidence="2" type="ORF">H4O18_07625</name>
</gene>
<dbReference type="EMBL" id="JACLHY010000005">
    <property type="protein sequence ID" value="MBC8767856.1"/>
    <property type="molecule type" value="Genomic_DNA"/>
</dbReference>
<dbReference type="SUPFAM" id="SSF55729">
    <property type="entry name" value="Acyl-CoA N-acyltransferases (Nat)"/>
    <property type="match status" value="1"/>
</dbReference>
<organism evidence="2 3">
    <name type="scientific">Arenibacter arenosicollis</name>
    <dbReference type="NCBI Taxonomy" id="2762274"/>
    <lineage>
        <taxon>Bacteria</taxon>
        <taxon>Pseudomonadati</taxon>
        <taxon>Bacteroidota</taxon>
        <taxon>Flavobacteriia</taxon>
        <taxon>Flavobacteriales</taxon>
        <taxon>Flavobacteriaceae</taxon>
        <taxon>Arenibacter</taxon>
    </lineage>
</organism>
<evidence type="ECO:0000313" key="3">
    <source>
        <dbReference type="Proteomes" id="UP000618952"/>
    </source>
</evidence>
<evidence type="ECO:0000259" key="1">
    <source>
        <dbReference type="Pfam" id="PF13480"/>
    </source>
</evidence>
<dbReference type="Proteomes" id="UP000618952">
    <property type="component" value="Unassembled WGS sequence"/>
</dbReference>
<proteinExistence type="predicted"/>
<protein>
    <submittedName>
        <fullName evidence="2">GNAT family N-acetyltransferase</fullName>
    </submittedName>
</protein>
<comment type="caution">
    <text evidence="2">The sequence shown here is derived from an EMBL/GenBank/DDBJ whole genome shotgun (WGS) entry which is preliminary data.</text>
</comment>
<sequence>MNSSPFSSKTYTNTWLKHFHLKGHEISFSFLNGTSFYKYPLFPIYINVGRNLTKGITYTLETEEITGVIKNKVLLIYDVPDYFTINHGLPNRKFTIARITQYPGFLIDLKLFTDLNNFMVETFSKSSRYKLNKFKKKLESCFNIKYKMFYGQISEREYNTIFDQFENLLRKRFLQKETTNNNLDPKEWTFYKEVTYPMILENNAALFVTYNGDQIIAVTLNYIHNNTLIDAITVFDIDYSKFSLGSVNILKLIEWCLENKFDKLDFSKGYFDYKKRWCNLEYKFDYHLIYNKKALLPKAIAFTIKKYFIAKQFLRDKKLNERFHEFYFLVKNRSIKKNIPLGFNLQELSKPYTEFQLKEISILESRNDYLKKALFEYLYINNESISNIRVYKILNSEKTYIFQGRDVTTKVQLER</sequence>
<dbReference type="InterPro" id="IPR038740">
    <property type="entry name" value="BioF2-like_GNAT_dom"/>
</dbReference>